<dbReference type="InterPro" id="IPR036691">
    <property type="entry name" value="Endo/exonu/phosph_ase_sf"/>
</dbReference>
<evidence type="ECO:0000313" key="2">
    <source>
        <dbReference type="EMBL" id="CBK24151.2"/>
    </source>
</evidence>
<dbReference type="InterPro" id="IPR050410">
    <property type="entry name" value="CCR4/nocturin_mRNA_transcr"/>
</dbReference>
<dbReference type="AlphaFoldDB" id="D8M7W2"/>
<feature type="transmembrane region" description="Helical" evidence="1">
    <location>
        <begin position="227"/>
        <end position="246"/>
    </location>
</feature>
<feature type="transmembrane region" description="Helical" evidence="1">
    <location>
        <begin position="302"/>
        <end position="326"/>
    </location>
</feature>
<dbReference type="PANTHER" id="PTHR12121">
    <property type="entry name" value="CARBON CATABOLITE REPRESSOR PROTEIN 4"/>
    <property type="match status" value="1"/>
</dbReference>
<dbReference type="OrthoDB" id="2866996at2759"/>
<organism evidence="2">
    <name type="scientific">Blastocystis hominis</name>
    <dbReference type="NCBI Taxonomy" id="12968"/>
    <lineage>
        <taxon>Eukaryota</taxon>
        <taxon>Sar</taxon>
        <taxon>Stramenopiles</taxon>
        <taxon>Bigyra</taxon>
        <taxon>Opalozoa</taxon>
        <taxon>Opalinata</taxon>
        <taxon>Blastocystidae</taxon>
        <taxon>Blastocystis</taxon>
    </lineage>
</organism>
<dbReference type="GeneID" id="24922863"/>
<dbReference type="RefSeq" id="XP_012898199.1">
    <property type="nucleotide sequence ID" value="XM_013042745.1"/>
</dbReference>
<dbReference type="Proteomes" id="UP000008312">
    <property type="component" value="Unassembled WGS sequence"/>
</dbReference>
<evidence type="ECO:0000256" key="1">
    <source>
        <dbReference type="SAM" id="Phobius"/>
    </source>
</evidence>
<dbReference type="SUPFAM" id="SSF56219">
    <property type="entry name" value="DNase I-like"/>
    <property type="match status" value="1"/>
</dbReference>
<dbReference type="EMBL" id="FN668683">
    <property type="protein sequence ID" value="CBK24151.2"/>
    <property type="molecule type" value="Genomic_DNA"/>
</dbReference>
<dbReference type="InterPro" id="IPR008952">
    <property type="entry name" value="Tetraspanin_EC2_sf"/>
</dbReference>
<sequence length="333" mass="38393">MLMSAIRAVREKYGDLPLFVTMDSNSKPHSKVYNYFRFLNPYIQLRSAYDDYYCHDEPLFTNYTYKFIGCIDYIFYDPAHVELRSVLDLPKNQQMRGVKALPNDSCPSDHVPLLMVADLLEEQRVCERVSPTPKSCRPTLTQPYFQRLSSLSMGTSHDKKKGHCCLMTTNIILLVLSLVIITFVLIALQKQSLPELRFVYIVSFLFALFLSIMAILGFGALCKGCWVYFYFVLCNFNSLLNTNYIIDKFGRMINSTFVQPHWDDIQEVIGCCGWNGTMQLNPTCQEPDCTVVIPADKQISLIIWEVVSLLMAILFLSLSCCTAVRMSRFHYYY</sequence>
<accession>D8M7W2</accession>
<protein>
    <recommendedName>
        <fullName evidence="4">Tetraspanin</fullName>
    </recommendedName>
</protein>
<reference evidence="2" key="1">
    <citation type="submission" date="2010-02" db="EMBL/GenBank/DDBJ databases">
        <title>Sequencing and annotation of the Blastocystis hominis genome.</title>
        <authorList>
            <person name="Wincker P."/>
        </authorList>
    </citation>
    <scope>NUCLEOTIDE SEQUENCE</scope>
    <source>
        <strain evidence="2">Singapore isolate B</strain>
    </source>
</reference>
<gene>
    <name evidence="2" type="ORF">GSBLH_T00006739001</name>
</gene>
<dbReference type="GO" id="GO:0000175">
    <property type="term" value="F:3'-5'-RNA exonuclease activity"/>
    <property type="evidence" value="ECO:0007669"/>
    <property type="project" value="TreeGrafter"/>
</dbReference>
<keyword evidence="1" id="KW-0472">Membrane</keyword>
<evidence type="ECO:0000313" key="3">
    <source>
        <dbReference type="Proteomes" id="UP000008312"/>
    </source>
</evidence>
<dbReference type="GO" id="GO:0016020">
    <property type="term" value="C:membrane"/>
    <property type="evidence" value="ECO:0007669"/>
    <property type="project" value="InterPro"/>
</dbReference>
<keyword evidence="1" id="KW-0812">Transmembrane</keyword>
<keyword evidence="1" id="KW-1133">Transmembrane helix</keyword>
<feature type="transmembrane region" description="Helical" evidence="1">
    <location>
        <begin position="166"/>
        <end position="186"/>
    </location>
</feature>
<dbReference type="SUPFAM" id="SSF48652">
    <property type="entry name" value="Tetraspanin"/>
    <property type="match status" value="1"/>
</dbReference>
<name>D8M7W2_BLAHO</name>
<evidence type="ECO:0008006" key="4">
    <source>
        <dbReference type="Google" id="ProtNLM"/>
    </source>
</evidence>
<keyword evidence="3" id="KW-1185">Reference proteome</keyword>
<dbReference type="InParanoid" id="D8M7W2"/>
<proteinExistence type="predicted"/>
<dbReference type="Gene3D" id="3.60.10.10">
    <property type="entry name" value="Endonuclease/exonuclease/phosphatase"/>
    <property type="match status" value="1"/>
</dbReference>
<dbReference type="PANTHER" id="PTHR12121:SF36">
    <property type="entry name" value="ENDONUCLEASE_EXONUCLEASE_PHOSPHATASE DOMAIN-CONTAINING PROTEIN"/>
    <property type="match status" value="1"/>
</dbReference>
<feature type="transmembrane region" description="Helical" evidence="1">
    <location>
        <begin position="198"/>
        <end position="221"/>
    </location>
</feature>